<accession>A0ABS4JJ17</accession>
<comment type="subcellular location">
    <subcellularLocation>
        <location evidence="8">Cytoplasm</location>
    </subcellularLocation>
</comment>
<keyword evidence="3 8" id="KW-0479">Metal-binding</keyword>
<evidence type="ECO:0000256" key="3">
    <source>
        <dbReference type="ARBA" id="ARBA00022723"/>
    </source>
</evidence>
<keyword evidence="4 8" id="KW-0276">Fatty acid metabolism</keyword>
<dbReference type="Gene3D" id="3.90.470.20">
    <property type="entry name" value="4'-phosphopantetheinyl transferase domain"/>
    <property type="match status" value="1"/>
</dbReference>
<dbReference type="EC" id="2.7.8.7" evidence="8"/>
<dbReference type="InterPro" id="IPR002582">
    <property type="entry name" value="ACPS"/>
</dbReference>
<protein>
    <recommendedName>
        <fullName evidence="8">Holo-[acyl-carrier-protein] synthase</fullName>
        <shortName evidence="8">Holo-ACP synthase</shortName>
        <ecNumber evidence="8">2.7.8.7</ecNumber>
    </recommendedName>
    <alternativeName>
        <fullName evidence="8">4'-phosphopantetheinyl transferase AcpS</fullName>
    </alternativeName>
</protein>
<evidence type="ECO:0000256" key="2">
    <source>
        <dbReference type="ARBA" id="ARBA00022679"/>
    </source>
</evidence>
<keyword evidence="6 8" id="KW-0443">Lipid metabolism</keyword>
<dbReference type="Proteomes" id="UP001519288">
    <property type="component" value="Unassembled WGS sequence"/>
</dbReference>
<proteinExistence type="inferred from homology"/>
<dbReference type="InterPro" id="IPR037143">
    <property type="entry name" value="4-PPantetheinyl_Trfase_dom_sf"/>
</dbReference>
<evidence type="ECO:0000256" key="8">
    <source>
        <dbReference type="HAMAP-Rule" id="MF_00101"/>
    </source>
</evidence>
<evidence type="ECO:0000256" key="5">
    <source>
        <dbReference type="ARBA" id="ARBA00022842"/>
    </source>
</evidence>
<feature type="binding site" evidence="8">
    <location>
        <position position="28"/>
    </location>
    <ligand>
        <name>Mg(2+)</name>
        <dbReference type="ChEBI" id="CHEBI:18420"/>
    </ligand>
</feature>
<evidence type="ECO:0000256" key="1">
    <source>
        <dbReference type="ARBA" id="ARBA00022516"/>
    </source>
</evidence>
<evidence type="ECO:0000259" key="9">
    <source>
        <dbReference type="Pfam" id="PF01648"/>
    </source>
</evidence>
<feature type="domain" description="4'-phosphopantetheinyl transferase" evidence="9">
    <location>
        <begin position="24"/>
        <end position="115"/>
    </location>
</feature>
<comment type="caution">
    <text evidence="10">The sequence shown here is derived from an EMBL/GenBank/DDBJ whole genome shotgun (WGS) entry which is preliminary data.</text>
</comment>
<comment type="cofactor">
    <cofactor evidence="8">
        <name>Mg(2+)</name>
        <dbReference type="ChEBI" id="CHEBI:18420"/>
    </cofactor>
</comment>
<comment type="function">
    <text evidence="8">Transfers the 4'-phosphopantetheine moiety from coenzyme A to a Ser of acyl-carrier-protein.</text>
</comment>
<comment type="catalytic activity">
    <reaction evidence="8">
        <text>apo-[ACP] + CoA = holo-[ACP] + adenosine 3',5'-bisphosphate + H(+)</text>
        <dbReference type="Rhea" id="RHEA:12068"/>
        <dbReference type="Rhea" id="RHEA-COMP:9685"/>
        <dbReference type="Rhea" id="RHEA-COMP:9690"/>
        <dbReference type="ChEBI" id="CHEBI:15378"/>
        <dbReference type="ChEBI" id="CHEBI:29999"/>
        <dbReference type="ChEBI" id="CHEBI:57287"/>
        <dbReference type="ChEBI" id="CHEBI:58343"/>
        <dbReference type="ChEBI" id="CHEBI:64479"/>
        <dbReference type="EC" id="2.7.8.7"/>
    </reaction>
</comment>
<dbReference type="Pfam" id="PF01648">
    <property type="entry name" value="ACPS"/>
    <property type="match status" value="1"/>
</dbReference>
<dbReference type="InterPro" id="IPR004568">
    <property type="entry name" value="Ppantetheine-prot_Trfase_dom"/>
</dbReference>
<gene>
    <name evidence="8" type="primary">acpS</name>
    <name evidence="10" type="ORF">J2Z69_002739</name>
</gene>
<dbReference type="NCBIfam" id="TIGR00516">
    <property type="entry name" value="acpS"/>
    <property type="match status" value="1"/>
</dbReference>
<evidence type="ECO:0000256" key="4">
    <source>
        <dbReference type="ARBA" id="ARBA00022832"/>
    </source>
</evidence>
<organism evidence="10 11">
    <name type="scientific">Paenibacillus shirakamiensis</name>
    <dbReference type="NCBI Taxonomy" id="1265935"/>
    <lineage>
        <taxon>Bacteria</taxon>
        <taxon>Bacillati</taxon>
        <taxon>Bacillota</taxon>
        <taxon>Bacilli</taxon>
        <taxon>Bacillales</taxon>
        <taxon>Paenibacillaceae</taxon>
        <taxon>Paenibacillus</taxon>
    </lineage>
</organism>
<comment type="similarity">
    <text evidence="8">Belongs to the P-Pant transferase superfamily. AcpS family.</text>
</comment>
<evidence type="ECO:0000256" key="6">
    <source>
        <dbReference type="ARBA" id="ARBA00023098"/>
    </source>
</evidence>
<sequence length="149" mass="16441">MSRAELVQWRHSLLAQRVKPLIYGIGHDIVDIKRMNELVQGPLGSRFLKRILSDKEQVEASLRTAKAGEYVAGRFAAKEAVSKAFGCGIGHTIGFQDIEIIPDALGKPILHLAPEAWARLGMSAALYTIHLSITHERLMASAFVIVEKL</sequence>
<dbReference type="EMBL" id="JAGGLD010000004">
    <property type="protein sequence ID" value="MBP2001694.1"/>
    <property type="molecule type" value="Genomic_DNA"/>
</dbReference>
<dbReference type="HAMAP" id="MF_00101">
    <property type="entry name" value="AcpS"/>
    <property type="match status" value="1"/>
</dbReference>
<keyword evidence="1 8" id="KW-0444">Lipid biosynthesis</keyword>
<name>A0ABS4JJ17_9BACL</name>
<evidence type="ECO:0000313" key="10">
    <source>
        <dbReference type="EMBL" id="MBP2001694.1"/>
    </source>
</evidence>
<keyword evidence="8" id="KW-0963">Cytoplasm</keyword>
<keyword evidence="7 8" id="KW-0275">Fatty acid biosynthesis</keyword>
<keyword evidence="2 8" id="KW-0808">Transferase</keyword>
<dbReference type="NCBIfam" id="TIGR00556">
    <property type="entry name" value="pantethn_trn"/>
    <property type="match status" value="1"/>
</dbReference>
<dbReference type="GO" id="GO:0008897">
    <property type="term" value="F:holo-[acyl-carrier-protein] synthase activity"/>
    <property type="evidence" value="ECO:0007669"/>
    <property type="project" value="UniProtKB-EC"/>
</dbReference>
<feature type="binding site" evidence="8">
    <location>
        <position position="79"/>
    </location>
    <ligand>
        <name>Mg(2+)</name>
        <dbReference type="ChEBI" id="CHEBI:18420"/>
    </ligand>
</feature>
<dbReference type="InterPro" id="IPR008278">
    <property type="entry name" value="4-PPantetheinyl_Trfase_dom"/>
</dbReference>
<keyword evidence="11" id="KW-1185">Reference proteome</keyword>
<evidence type="ECO:0000256" key="7">
    <source>
        <dbReference type="ARBA" id="ARBA00023160"/>
    </source>
</evidence>
<reference evidence="10 11" key="1">
    <citation type="submission" date="2021-03" db="EMBL/GenBank/DDBJ databases">
        <title>Genomic Encyclopedia of Type Strains, Phase IV (KMG-IV): sequencing the most valuable type-strain genomes for metagenomic binning, comparative biology and taxonomic classification.</title>
        <authorList>
            <person name="Goeker M."/>
        </authorList>
    </citation>
    <scope>NUCLEOTIDE SEQUENCE [LARGE SCALE GENOMIC DNA]</scope>
    <source>
        <strain evidence="10 11">DSM 26806</strain>
    </source>
</reference>
<evidence type="ECO:0000313" key="11">
    <source>
        <dbReference type="Proteomes" id="UP001519288"/>
    </source>
</evidence>
<dbReference type="SUPFAM" id="SSF56214">
    <property type="entry name" value="4'-phosphopantetheinyl transferase"/>
    <property type="match status" value="1"/>
</dbReference>
<keyword evidence="5 8" id="KW-0460">Magnesium</keyword>